<keyword evidence="7" id="KW-1185">Reference proteome</keyword>
<organism evidence="6 7">
    <name type="scientific">Hominimerdicola aceti</name>
    <dbReference type="NCBI Taxonomy" id="2981726"/>
    <lineage>
        <taxon>Bacteria</taxon>
        <taxon>Bacillati</taxon>
        <taxon>Bacillota</taxon>
        <taxon>Clostridia</taxon>
        <taxon>Eubacteriales</taxon>
        <taxon>Oscillospiraceae</taxon>
        <taxon>Hominimerdicola</taxon>
    </lineage>
</organism>
<dbReference type="InterPro" id="IPR013783">
    <property type="entry name" value="Ig-like_fold"/>
</dbReference>
<keyword evidence="2 4" id="KW-0378">Hydrolase</keyword>
<dbReference type="SUPFAM" id="SSF51445">
    <property type="entry name" value="(Trans)glycosidases"/>
    <property type="match status" value="1"/>
</dbReference>
<feature type="domain" description="Fibronectin type III-like" evidence="5">
    <location>
        <begin position="579"/>
        <end position="649"/>
    </location>
</feature>
<gene>
    <name evidence="6" type="ORF">OCV57_11220</name>
</gene>
<keyword evidence="4" id="KW-0326">Glycosidase</keyword>
<dbReference type="InterPro" id="IPR036962">
    <property type="entry name" value="Glyco_hydro_3_N_sf"/>
</dbReference>
<dbReference type="Gene3D" id="3.40.50.1700">
    <property type="entry name" value="Glycoside hydrolase family 3 C-terminal domain"/>
    <property type="match status" value="1"/>
</dbReference>
<dbReference type="FunFam" id="2.60.40.10:FF:000495">
    <property type="entry name" value="Periplasmic beta-glucosidase"/>
    <property type="match status" value="1"/>
</dbReference>
<comment type="similarity">
    <text evidence="1 4">Belongs to the glycosyl hydrolase 3 family.</text>
</comment>
<dbReference type="Pfam" id="PF01915">
    <property type="entry name" value="Glyco_hydro_3_C"/>
    <property type="match status" value="1"/>
</dbReference>
<evidence type="ECO:0000256" key="3">
    <source>
        <dbReference type="ARBA" id="ARBA00023277"/>
    </source>
</evidence>
<dbReference type="InterPro" id="IPR001764">
    <property type="entry name" value="Glyco_hydro_3_N"/>
</dbReference>
<comment type="caution">
    <text evidence="6">The sequence shown here is derived from an EMBL/GenBank/DDBJ whole genome shotgun (WGS) entry which is preliminary data.</text>
</comment>
<evidence type="ECO:0000313" key="7">
    <source>
        <dbReference type="Proteomes" id="UP001208131"/>
    </source>
</evidence>
<dbReference type="InterPro" id="IPR017853">
    <property type="entry name" value="GH"/>
</dbReference>
<dbReference type="SMART" id="SM01217">
    <property type="entry name" value="Fn3_like"/>
    <property type="match status" value="1"/>
</dbReference>
<dbReference type="GO" id="GO:0005975">
    <property type="term" value="P:carbohydrate metabolic process"/>
    <property type="evidence" value="ECO:0007669"/>
    <property type="project" value="InterPro"/>
</dbReference>
<evidence type="ECO:0000313" key="6">
    <source>
        <dbReference type="EMBL" id="MCU6706490.1"/>
    </source>
</evidence>
<dbReference type="InterPro" id="IPR050288">
    <property type="entry name" value="Cellulose_deg_GH3"/>
</dbReference>
<proteinExistence type="inferred from homology"/>
<name>A0AAE3II74_9FIRM</name>
<dbReference type="Gene3D" id="2.60.40.10">
    <property type="entry name" value="Immunoglobulins"/>
    <property type="match status" value="1"/>
</dbReference>
<dbReference type="SUPFAM" id="SSF52279">
    <property type="entry name" value="Beta-D-glucan exohydrolase, C-terminal domain"/>
    <property type="match status" value="1"/>
</dbReference>
<dbReference type="PANTHER" id="PTHR42715">
    <property type="entry name" value="BETA-GLUCOSIDASE"/>
    <property type="match status" value="1"/>
</dbReference>
<keyword evidence="3" id="KW-0119">Carbohydrate metabolism</keyword>
<evidence type="ECO:0000256" key="4">
    <source>
        <dbReference type="RuleBase" id="RU361161"/>
    </source>
</evidence>
<dbReference type="Gene3D" id="3.20.20.300">
    <property type="entry name" value="Glycoside hydrolase, family 3, N-terminal domain"/>
    <property type="match status" value="1"/>
</dbReference>
<dbReference type="PROSITE" id="PS00775">
    <property type="entry name" value="GLYCOSYL_HYDROL_F3"/>
    <property type="match status" value="1"/>
</dbReference>
<dbReference type="InterPro" id="IPR026891">
    <property type="entry name" value="Fn3-like"/>
</dbReference>
<dbReference type="InterPro" id="IPR019800">
    <property type="entry name" value="Glyco_hydro_3_AS"/>
</dbReference>
<evidence type="ECO:0000259" key="5">
    <source>
        <dbReference type="SMART" id="SM01217"/>
    </source>
</evidence>
<dbReference type="InterPro" id="IPR002772">
    <property type="entry name" value="Glyco_hydro_3_C"/>
</dbReference>
<protein>
    <submittedName>
        <fullName evidence="6">Glycoside hydrolase family 3 C-terminal domain-containing protein</fullName>
    </submittedName>
</protein>
<dbReference type="GO" id="GO:0008422">
    <property type="term" value="F:beta-glucosidase activity"/>
    <property type="evidence" value="ECO:0007669"/>
    <property type="project" value="UniProtKB-ARBA"/>
</dbReference>
<dbReference type="AlphaFoldDB" id="A0AAE3II74"/>
<evidence type="ECO:0000256" key="2">
    <source>
        <dbReference type="ARBA" id="ARBA00022801"/>
    </source>
</evidence>
<dbReference type="RefSeq" id="WP_267301634.1">
    <property type="nucleotide sequence ID" value="NZ_JAOQJZ010000012.1"/>
</dbReference>
<dbReference type="Pfam" id="PF00933">
    <property type="entry name" value="Glyco_hydro_3"/>
    <property type="match status" value="1"/>
</dbReference>
<accession>A0AAE3II74</accession>
<dbReference type="PRINTS" id="PR00133">
    <property type="entry name" value="GLHYDRLASE3"/>
</dbReference>
<sequence length="756" mass="84126">MNIDKILKELTLEEKASLCSGSDFWHTEEIKRLDIPSIMVSDGPHGLRKMRDDTDNPNEAIKAVCFPCACALACSFDRKLLTTLGKALGEECQAEDVSVILGPGCNIKRSPLCGRNFEYFSEDPYLASQLATAHIKGVQSKGVGTSLKHFAMNNQETRRMSYSANVDERTFHEIYLSAFETPVKEAKPWTVMCSYNRINGEYSSQNKLLLTDILRNEWGYDGLVVSDWGAVDDRPLGVAAGLDLEMPTSNGKNDELIIEAVNNGSLSMKDLDKAVRNVLTLIQKAEDGYATATKWDKEKQHELAGKIESECAVLLKNDDKILPLDKSAKIAFIGEFADKPRYQGGGSSHINSFKVTSALEAVKGMDNITYAQGFVTDRDETVDELLDEAVELAKNSDVAVIFAGLPESFESEGFDRKHMRMPDCQLKLIDEVAKVNENVVIVLHNGSAVEMPFADKVKGILEMYLGGQNIGTAEKALLFGEANPSGKLAETFPEKLSHNPSYLNFPGNMDDVDYTEGIFVGYRYYDEKGIKPLFPFGHGLSYTTFEYSNLTVSENEIKDDKTLTVMVDVTNTGDRDGMEIVQLYVSDKESSVRRPVRELKGFEKLFLKAGETKKAVFHLDKRSFAYYEPDIHDWFVEYGEFIIEAGSSSRDIRLSTSVYVSSDTKLPVHFTLNTTCGEINSIPEGRAMFEDILSKIDCGFGDTASDDLGASAKEMMEAMIRDMPLRTLVTFTNVPDITRAKMSEMVENLNEMLAEK</sequence>
<dbReference type="EMBL" id="JAOQJZ010000012">
    <property type="protein sequence ID" value="MCU6706490.1"/>
    <property type="molecule type" value="Genomic_DNA"/>
</dbReference>
<dbReference type="PANTHER" id="PTHR42715:SF10">
    <property type="entry name" value="BETA-GLUCOSIDASE"/>
    <property type="match status" value="1"/>
</dbReference>
<reference evidence="6 7" key="1">
    <citation type="journal article" date="2021" name="ISME Commun">
        <title>Automated analysis of genomic sequences facilitates high-throughput and comprehensive description of bacteria.</title>
        <authorList>
            <person name="Hitch T.C.A."/>
        </authorList>
    </citation>
    <scope>NUCLEOTIDE SEQUENCE [LARGE SCALE GENOMIC DNA]</scope>
    <source>
        <strain evidence="6 7">Sanger_31</strain>
    </source>
</reference>
<dbReference type="Proteomes" id="UP001208131">
    <property type="component" value="Unassembled WGS sequence"/>
</dbReference>
<evidence type="ECO:0000256" key="1">
    <source>
        <dbReference type="ARBA" id="ARBA00005336"/>
    </source>
</evidence>
<dbReference type="Pfam" id="PF14310">
    <property type="entry name" value="Fn3-like"/>
    <property type="match status" value="1"/>
</dbReference>
<dbReference type="InterPro" id="IPR036881">
    <property type="entry name" value="Glyco_hydro_3_C_sf"/>
</dbReference>